<gene>
    <name evidence="2" type="ORF">CK203_084587</name>
</gene>
<name>A0A438DNW7_VITVI</name>
<feature type="compositionally biased region" description="Basic and acidic residues" evidence="1">
    <location>
        <begin position="107"/>
        <end position="118"/>
    </location>
</feature>
<dbReference type="EMBL" id="QGNW01001547">
    <property type="protein sequence ID" value="RVW37114.1"/>
    <property type="molecule type" value="Genomic_DNA"/>
</dbReference>
<organism evidence="2 3">
    <name type="scientific">Vitis vinifera</name>
    <name type="common">Grape</name>
    <dbReference type="NCBI Taxonomy" id="29760"/>
    <lineage>
        <taxon>Eukaryota</taxon>
        <taxon>Viridiplantae</taxon>
        <taxon>Streptophyta</taxon>
        <taxon>Embryophyta</taxon>
        <taxon>Tracheophyta</taxon>
        <taxon>Spermatophyta</taxon>
        <taxon>Magnoliopsida</taxon>
        <taxon>eudicotyledons</taxon>
        <taxon>Gunneridae</taxon>
        <taxon>Pentapetalae</taxon>
        <taxon>rosids</taxon>
        <taxon>Vitales</taxon>
        <taxon>Vitaceae</taxon>
        <taxon>Viteae</taxon>
        <taxon>Vitis</taxon>
    </lineage>
</organism>
<protein>
    <submittedName>
        <fullName evidence="2">Uncharacterized protein</fullName>
    </submittedName>
</protein>
<evidence type="ECO:0000256" key="1">
    <source>
        <dbReference type="SAM" id="MobiDB-lite"/>
    </source>
</evidence>
<proteinExistence type="predicted"/>
<sequence length="403" mass="45062">MCEDDDHLTWKRPSLRRRAESCVPSDAKASIQEVIASLSQRIDGQQAHQTEVAPPSVTVPTLTLEDPHARVDRLEQRLRFWIFGIGLVWYKEGHSRGLWFESSPSDSKGKKPLGEQRSGDVGAIGSTGLRPPRHYQIDLEAIFTVGYVVETSSSEAHRGWVIDNSLPDHYFSMSRLSSGWIYTVHIIRGQDTRLTVAPFILILDDEEVQNSYVDVSQTPYVNDVHTSDVQYVIGGKVVRQQPPTVARPLEGTSSHEELFRPSSPSVLLDNGSALNVCPLTTAITLGYAPYDLGPSTQTVRAYDSTRRKVMGTLEIELLIEGEFIHDGQIIIVQSTLEMEDFCRYFVAMSFDQHGSTVVLVMMRGMSYFPGMGLERRQHGPSEFMTILDHDVPFGLGFIPPGRL</sequence>
<reference evidence="2 3" key="1">
    <citation type="journal article" date="2018" name="PLoS Genet.">
        <title>Population sequencing reveals clonal diversity and ancestral inbreeding in the grapevine cultivar Chardonnay.</title>
        <authorList>
            <person name="Roach M.J."/>
            <person name="Johnson D.L."/>
            <person name="Bohlmann J."/>
            <person name="van Vuuren H.J."/>
            <person name="Jones S.J."/>
            <person name="Pretorius I.S."/>
            <person name="Schmidt S.A."/>
            <person name="Borneman A.R."/>
        </authorList>
    </citation>
    <scope>NUCLEOTIDE SEQUENCE [LARGE SCALE GENOMIC DNA]</scope>
    <source>
        <strain evidence="3">cv. Chardonnay</strain>
        <tissue evidence="2">Leaf</tissue>
    </source>
</reference>
<dbReference type="AlphaFoldDB" id="A0A438DNW7"/>
<accession>A0A438DNW7</accession>
<dbReference type="Proteomes" id="UP000288805">
    <property type="component" value="Unassembled WGS sequence"/>
</dbReference>
<feature type="region of interest" description="Disordered" evidence="1">
    <location>
        <begin position="101"/>
        <end position="126"/>
    </location>
</feature>
<evidence type="ECO:0000313" key="3">
    <source>
        <dbReference type="Proteomes" id="UP000288805"/>
    </source>
</evidence>
<comment type="caution">
    <text evidence="2">The sequence shown here is derived from an EMBL/GenBank/DDBJ whole genome shotgun (WGS) entry which is preliminary data.</text>
</comment>
<evidence type="ECO:0000313" key="2">
    <source>
        <dbReference type="EMBL" id="RVW37114.1"/>
    </source>
</evidence>